<geneLocation type="plasmid" evidence="1 2">
    <name>XD_p</name>
</geneLocation>
<sequence>MHFLLMEHYIYSIVYTKMYFYMKPEIEFEWDTVKAASNFRKHGVRFEAASRVFDDPFHLTVQDRFENGEYRWQTIGTVENCVLVLVAHTTRFEDGTEIIRIISARKAERHERKRYEHGEI</sequence>
<dbReference type="HOGENOM" id="CLU_149290_1_0_6"/>
<dbReference type="Proteomes" id="UP000032721">
    <property type="component" value="Plasmid XD_p"/>
</dbReference>
<dbReference type="AlphaFoldDB" id="A0A068QMJ6"/>
<dbReference type="InterPro" id="IPR038573">
    <property type="entry name" value="BrnT_sf"/>
</dbReference>
<dbReference type="EMBL" id="FO704549">
    <property type="protein sequence ID" value="CDG15711.1"/>
    <property type="molecule type" value="Genomic_DNA"/>
</dbReference>
<name>A0A068QMJ6_9GAMM</name>
<evidence type="ECO:0008006" key="3">
    <source>
        <dbReference type="Google" id="ProtNLM"/>
    </source>
</evidence>
<dbReference type="KEGG" id="xdo:XDD1_p0009"/>
<organism evidence="1 2">
    <name type="scientific">Xenorhabdus doucetiae</name>
    <dbReference type="NCBI Taxonomy" id="351671"/>
    <lineage>
        <taxon>Bacteria</taxon>
        <taxon>Pseudomonadati</taxon>
        <taxon>Pseudomonadota</taxon>
        <taxon>Gammaproteobacteria</taxon>
        <taxon>Enterobacterales</taxon>
        <taxon>Morganellaceae</taxon>
        <taxon>Xenorhabdus</taxon>
    </lineage>
</organism>
<dbReference type="InterPro" id="IPR007460">
    <property type="entry name" value="BrnT_toxin"/>
</dbReference>
<reference evidence="1 2" key="1">
    <citation type="submission" date="2013-07" db="EMBL/GenBank/DDBJ databases">
        <authorList>
            <person name="Genoscope - CEA"/>
        </authorList>
    </citation>
    <scope>NUCLEOTIDE SEQUENCE [LARGE SCALE GENOMIC DNA]</scope>
    <source>
        <strain evidence="2">FRM16 / DSM 17909</strain>
        <plasmid evidence="2">Plasmid XD_p</plasmid>
    </source>
</reference>
<dbReference type="Pfam" id="PF04365">
    <property type="entry name" value="BrnT_toxin"/>
    <property type="match status" value="1"/>
</dbReference>
<keyword evidence="1" id="KW-0614">Plasmid</keyword>
<gene>
    <name evidence="1" type="ORF">XDD1_p0009</name>
</gene>
<accession>A0A068QMJ6</accession>
<protein>
    <recommendedName>
        <fullName evidence="3">BrnT family toxin</fullName>
    </recommendedName>
</protein>
<evidence type="ECO:0000313" key="1">
    <source>
        <dbReference type="EMBL" id="CDG15711.1"/>
    </source>
</evidence>
<dbReference type="Gene3D" id="3.10.450.530">
    <property type="entry name" value="Ribonuclease toxin, BrnT, of type II toxin-antitoxin system"/>
    <property type="match status" value="1"/>
</dbReference>
<evidence type="ECO:0000313" key="2">
    <source>
        <dbReference type="Proteomes" id="UP000032721"/>
    </source>
</evidence>
<proteinExistence type="predicted"/>